<gene>
    <name evidence="1" type="ORF">QQF64_034244</name>
</gene>
<dbReference type="Gene3D" id="1.25.40.10">
    <property type="entry name" value="Tetratricopeptide repeat domain"/>
    <property type="match status" value="1"/>
</dbReference>
<keyword evidence="2" id="KW-1185">Reference proteome</keyword>
<name>A0ABR3MWA4_9TELE</name>
<dbReference type="InterPro" id="IPR011990">
    <property type="entry name" value="TPR-like_helical_dom_sf"/>
</dbReference>
<dbReference type="Proteomes" id="UP001558613">
    <property type="component" value="Unassembled WGS sequence"/>
</dbReference>
<sequence>MLWAAFLSRLRIRRGEQLCPLYRRAARVQDFLAAKHPVQVDADKEDGLSSGQLCSASADVGEGVVTDRLVRSAAKWCGEQDPVFEDTNLHLLRVLSTASEVLSFMQQFTEAAGYAQRMVDGYTKLYHPNNAQLGMATMRAGVTHWHAGLIEAAHGLICRAYGILMITHGPHHPITKDLESMRTQTEMELRLFKQNELVYHSIEGGHMLSANHDDARCEKK</sequence>
<reference evidence="1 2" key="1">
    <citation type="submission" date="2023-09" db="EMBL/GenBank/DDBJ databases">
        <authorList>
            <person name="Wang M."/>
        </authorList>
    </citation>
    <scope>NUCLEOTIDE SEQUENCE [LARGE SCALE GENOMIC DNA]</scope>
    <source>
        <strain evidence="1">GT-2023</strain>
        <tissue evidence="1">Liver</tissue>
    </source>
</reference>
<comment type="caution">
    <text evidence="1">The sequence shown here is derived from an EMBL/GenBank/DDBJ whole genome shotgun (WGS) entry which is preliminary data.</text>
</comment>
<dbReference type="Gene3D" id="1.25.40.970">
    <property type="match status" value="1"/>
</dbReference>
<evidence type="ECO:0000313" key="2">
    <source>
        <dbReference type="Proteomes" id="UP001558613"/>
    </source>
</evidence>
<dbReference type="EMBL" id="JAYMGO010000009">
    <property type="protein sequence ID" value="KAL1268881.1"/>
    <property type="molecule type" value="Genomic_DNA"/>
</dbReference>
<protein>
    <submittedName>
        <fullName evidence="1">Uncharacterized protein</fullName>
    </submittedName>
</protein>
<proteinExistence type="predicted"/>
<organism evidence="1 2">
    <name type="scientific">Cirrhinus molitorella</name>
    <name type="common">mud carp</name>
    <dbReference type="NCBI Taxonomy" id="172907"/>
    <lineage>
        <taxon>Eukaryota</taxon>
        <taxon>Metazoa</taxon>
        <taxon>Chordata</taxon>
        <taxon>Craniata</taxon>
        <taxon>Vertebrata</taxon>
        <taxon>Euteleostomi</taxon>
        <taxon>Actinopterygii</taxon>
        <taxon>Neopterygii</taxon>
        <taxon>Teleostei</taxon>
        <taxon>Ostariophysi</taxon>
        <taxon>Cypriniformes</taxon>
        <taxon>Cyprinidae</taxon>
        <taxon>Labeoninae</taxon>
        <taxon>Labeonini</taxon>
        <taxon>Cirrhinus</taxon>
    </lineage>
</organism>
<accession>A0ABR3MWA4</accession>
<evidence type="ECO:0000313" key="1">
    <source>
        <dbReference type="EMBL" id="KAL1268881.1"/>
    </source>
</evidence>